<dbReference type="InterPro" id="IPR015943">
    <property type="entry name" value="WD40/YVTN_repeat-like_dom_sf"/>
</dbReference>
<feature type="repeat" description="WD" evidence="1">
    <location>
        <begin position="792"/>
        <end position="834"/>
    </location>
</feature>
<keyword evidence="4" id="KW-0812">Transmembrane</keyword>
<comment type="caution">
    <text evidence="5">The sequence shown here is derived from an EMBL/GenBank/DDBJ whole genome shotgun (WGS) entry which is preliminary data.</text>
</comment>
<feature type="compositionally biased region" description="Acidic residues" evidence="3">
    <location>
        <begin position="1853"/>
        <end position="1865"/>
    </location>
</feature>
<dbReference type="InterPro" id="IPR009030">
    <property type="entry name" value="Growth_fac_rcpt_cys_sf"/>
</dbReference>
<dbReference type="Gene3D" id="1.25.40.10">
    <property type="entry name" value="Tetratricopeptide repeat domain"/>
    <property type="match status" value="2"/>
</dbReference>
<organism evidence="5 6">
    <name type="scientific">Symbiodinium microadriaticum</name>
    <name type="common">Dinoflagellate</name>
    <name type="synonym">Zooxanthella microadriatica</name>
    <dbReference type="NCBI Taxonomy" id="2951"/>
    <lineage>
        <taxon>Eukaryota</taxon>
        <taxon>Sar</taxon>
        <taxon>Alveolata</taxon>
        <taxon>Dinophyceae</taxon>
        <taxon>Suessiales</taxon>
        <taxon>Symbiodiniaceae</taxon>
        <taxon>Symbiodinium</taxon>
    </lineage>
</organism>
<accession>A0A1Q9D293</accession>
<dbReference type="PROSITE" id="PS51375">
    <property type="entry name" value="PPR"/>
    <property type="match status" value="1"/>
</dbReference>
<keyword evidence="6" id="KW-1185">Reference proteome</keyword>
<dbReference type="PANTHER" id="PTHR46967:SF2">
    <property type="entry name" value="SUSHI, VON WILLEBRAND FACTOR TYPE A, EGF AND PENTRAXIN DOMAIN-CONTAINING PROTEIN 1-LIKE"/>
    <property type="match status" value="1"/>
</dbReference>
<evidence type="ECO:0000256" key="2">
    <source>
        <dbReference type="PROSITE-ProRule" id="PRU00708"/>
    </source>
</evidence>
<protein>
    <submittedName>
        <fullName evidence="5">Major surface-labeled trophozoite antigen 417</fullName>
    </submittedName>
</protein>
<keyword evidence="1" id="KW-0853">WD repeat</keyword>
<keyword evidence="4" id="KW-1133">Transmembrane helix</keyword>
<dbReference type="PANTHER" id="PTHR46967">
    <property type="entry name" value="INSULIN-LIKE GROWTH FACTOR BINDING PROTEIN,N-TERMINAL"/>
    <property type="match status" value="1"/>
</dbReference>
<reference evidence="5 6" key="1">
    <citation type="submission" date="2016-02" db="EMBL/GenBank/DDBJ databases">
        <title>Genome analysis of coral dinoflagellate symbionts highlights evolutionary adaptations to a symbiotic lifestyle.</title>
        <authorList>
            <person name="Aranda M."/>
            <person name="Li Y."/>
            <person name="Liew Y.J."/>
            <person name="Baumgarten S."/>
            <person name="Simakov O."/>
            <person name="Wilson M."/>
            <person name="Piel J."/>
            <person name="Ashoor H."/>
            <person name="Bougouffa S."/>
            <person name="Bajic V.B."/>
            <person name="Ryu T."/>
            <person name="Ravasi T."/>
            <person name="Bayer T."/>
            <person name="Micklem G."/>
            <person name="Kim H."/>
            <person name="Bhak J."/>
            <person name="Lajeunesse T.C."/>
            <person name="Voolstra C.R."/>
        </authorList>
    </citation>
    <scope>NUCLEOTIDE SEQUENCE [LARGE SCALE GENOMIC DNA]</scope>
    <source>
        <strain evidence="5 6">CCMP2467</strain>
    </source>
</reference>
<evidence type="ECO:0000256" key="3">
    <source>
        <dbReference type="SAM" id="MobiDB-lite"/>
    </source>
</evidence>
<feature type="transmembrane region" description="Helical" evidence="4">
    <location>
        <begin position="1277"/>
        <end position="1298"/>
    </location>
</feature>
<dbReference type="InterPro" id="IPR001680">
    <property type="entry name" value="WD40_rpt"/>
</dbReference>
<dbReference type="SUPFAM" id="SSF50978">
    <property type="entry name" value="WD40 repeat-like"/>
    <property type="match status" value="1"/>
</dbReference>
<feature type="region of interest" description="Disordered" evidence="3">
    <location>
        <begin position="1852"/>
        <end position="1885"/>
    </location>
</feature>
<dbReference type="SUPFAM" id="SSF57184">
    <property type="entry name" value="Growth factor receptor domain"/>
    <property type="match status" value="2"/>
</dbReference>
<feature type="repeat" description="WD" evidence="1">
    <location>
        <begin position="671"/>
        <end position="704"/>
    </location>
</feature>
<dbReference type="InterPro" id="IPR002885">
    <property type="entry name" value="PPR_rpt"/>
</dbReference>
<evidence type="ECO:0000256" key="1">
    <source>
        <dbReference type="PROSITE-ProRule" id="PRU00221"/>
    </source>
</evidence>
<dbReference type="SMART" id="SM01411">
    <property type="entry name" value="Ephrin_rec_like"/>
    <property type="match status" value="4"/>
</dbReference>
<evidence type="ECO:0000313" key="5">
    <source>
        <dbReference type="EMBL" id="OLP89276.1"/>
    </source>
</evidence>
<feature type="repeat" description="PPR" evidence="2">
    <location>
        <begin position="175"/>
        <end position="209"/>
    </location>
</feature>
<dbReference type="OrthoDB" id="424469at2759"/>
<evidence type="ECO:0000313" key="6">
    <source>
        <dbReference type="Proteomes" id="UP000186817"/>
    </source>
</evidence>
<dbReference type="Gene3D" id="2.10.50.10">
    <property type="entry name" value="Tumor Necrosis Factor Receptor, subunit A, domain 2"/>
    <property type="match status" value="1"/>
</dbReference>
<sequence length="2161" mass="232742">MQRWSALTSAITAAGRQLRWQDAVAIIARIRESQPESPNMRSGAGEFYEAKQAAAAAGREELSGSSPLESKRQLNRQRKTSGFGAAALALQRQPGLQAQLLQLMAEERISPDMTVCSTVATSWERASSWEAALDLLASIELRDLDTVAAGTLASALAKGASWSQALVLVDATNANVLVMGAVVSACERAHRWTAALELMERMFQQGPWPDTVVLDSVLRACGRGLAWEAVLSLFASMPSQFLCPGATGFSAVSLALGCGRQWIKMLDMLEVMSQQRMTADVPSLSMGLEEAEQRSLQVVETKLLRSLAYSVPGLRRLTRASAGCALLRRHFASVNPRHFFGCSEEELAARDAAMASGRASYERAREKEMSLGPPLGAGQVREKADMKLRMYGTHRELRVVKRVPAELVSTCNGFATLSHSACLNLLPLLPCAACGSMQCKHGLRGLGSAGALPEWLGLASYNVDVYVAQMPSCAASSLVPPGQAASFTPLHGMLVSTIWIAKAASEQWDFNSSCCSARQLAAIPAGHIVGGARSDLLDSAAGAVTAMSYSSQWDLLFVGGDIGTLQAFRGSDLAIALGGNVGSRVTSVTYDHANGEVVAGGLNGRVVFMQVSTLQSVANVDENPGGSQVNSVAFVAYSDDVSSYSEVASCSYFNSNIRLWSMSAKAVTRELLGHSNVVLALKPLDGLQMLSSGSIDGFLGLWSLPLARLQADGRICSGSTFVPLPTSYLLEDCISAALQQASPGGGDFFVYGQVGGTSANECQLLQNVGACDTLLVAPYTMYRFELPLKHLFKAHDGAIRAIESLPDQGGLVASAGDDGAIHAWSPDTGFKVRDFGSGSGQSALNHGINSIAYSITLDALVAATLHQLAFFDASTGQLLTVISRSTTSPALSLSMDTWGLVLSSRGTEIEVWSVEVVARALERRVNFAVPAKQDQPGQVNCKQCPRGSAQPNSGQTNCIACEDNSAAPSVGSELCQECPDGTEPSTDHSDCLTCSQGTAGQNGVCNQCQDGEQNSPDFTLCAPCPTGMFGTNGFCSPCPDGAQPDSTRSACVPCSGGFAGTAGVCNRCPPGEEPDAAAAICIACSTGRAGSNGSCANCPLGMVASVNRSVCEFCSDGQAAVNGVCQVCPDGSLVAENRSACLDCPDGYAGTGGLCDLCPEELPSWHGWDWWQLQRVRVSFDAGRKWDFMHGAVGASASSVWSFALQRAQLQVSALATLSAAGKPRPLLAIALLVSPSMDPTIKRPRGKDWRENVDMSFVGAAAALICLYLHSMGLPWILGAGVVIIAPSAALSILLFAGMHRSACRAVNGIEPMSRSRARAYAKFTGEVHMKVDFASVVQAVTSSRFVLKVVAMLPVPDLIRYPVMLTVRLLWSLQAFVLTCYVVLASDLPARLVAAKQCEVLLDVVLRAAGGWPARLLPFVATLLSEERVEEHLSPAVYLICAVLRALGLWEKEEDEICSQPAQSQQSRSQAGVLFPLETDHGKIAADTGPLCVWQEPKSKKPWKRFQSKKSWQRVASLTALIPFTLLTGGEPAGELLSPELVLGVFVRPVCDLCKDVGRFSAAETRDVMRELGKTGALIDMWEDIAELGGRQVDVMQLAVLPRPLYNAVPKSRPALFVKKPASYALRVFCKVCAFTVLGLWKEAWEQTFLLCEFGGVAASSSNRLVEVIWIRLWLPGCSVLSLPARYCNWPPLRNMDSSLALGLGTHRDITKHRIQDYVNNGLSYKEAEVALRKYLTAGEKNLKFRVRFLARARRLQKMLSALDALLSVVMTFCMLALVSPVTMGDGVTWAAPLFFLLLFTLAAVHAALDRLLIPWLSPVKITMLSVLRETPDEISVMESVLEAYRSFPQEEVESSEDGEESSDYSSANESFLDEDPSSQNLPEVLGSKKVKILVSGDHLLRYQREEPLKYGRLLRIPGKTFVSRRARESRTVSFSPTLESDWSHKESLFRLRRSHSLGTGVAFENKPEEREPRDHWDLHSDIFDEHSRSGIPWMPKVSERMPERGLVDQFEMVGTFKPHIQSRSIKEAVAGAETVSGLKTHGSSQLMKLWRLYEQVAVMPGRNLRSAPAKLAGTCPKIMASLSGQHAWNELMDLVERRWGGPQAFMEKNAELFRSPKAGDRRDAAFDALVEQTGGRIPVSQLLNVVADAGGVTAASKH</sequence>
<dbReference type="SMART" id="SM00320">
    <property type="entry name" value="WD40"/>
    <property type="match status" value="5"/>
</dbReference>
<dbReference type="Proteomes" id="UP000186817">
    <property type="component" value="Unassembled WGS sequence"/>
</dbReference>
<keyword evidence="4" id="KW-0472">Membrane</keyword>
<dbReference type="Gene3D" id="2.130.10.10">
    <property type="entry name" value="YVTN repeat-like/Quinoprotein amine dehydrogenase"/>
    <property type="match status" value="2"/>
</dbReference>
<dbReference type="InterPro" id="IPR036322">
    <property type="entry name" value="WD40_repeat_dom_sf"/>
</dbReference>
<dbReference type="InterPro" id="IPR011990">
    <property type="entry name" value="TPR-like_helical_dom_sf"/>
</dbReference>
<dbReference type="PROSITE" id="PS50082">
    <property type="entry name" value="WD_REPEATS_2"/>
    <property type="match status" value="2"/>
</dbReference>
<dbReference type="Pfam" id="PF00400">
    <property type="entry name" value="WD40"/>
    <property type="match status" value="1"/>
</dbReference>
<gene>
    <name evidence="5" type="primary">TSA 417</name>
    <name evidence="5" type="ORF">AK812_SmicGene29287</name>
</gene>
<name>A0A1Q9D293_SYMMI</name>
<evidence type="ECO:0000256" key="4">
    <source>
        <dbReference type="SAM" id="Phobius"/>
    </source>
</evidence>
<dbReference type="EMBL" id="LSRX01000769">
    <property type="protein sequence ID" value="OLP89276.1"/>
    <property type="molecule type" value="Genomic_DNA"/>
</dbReference>
<feature type="transmembrane region" description="Helical" evidence="4">
    <location>
        <begin position="1764"/>
        <end position="1786"/>
    </location>
</feature>
<proteinExistence type="predicted"/>
<feature type="transmembrane region" description="Helical" evidence="4">
    <location>
        <begin position="1792"/>
        <end position="1811"/>
    </location>
</feature>